<evidence type="ECO:0000256" key="2">
    <source>
        <dbReference type="ARBA" id="ARBA00004906"/>
    </source>
</evidence>
<keyword evidence="7" id="KW-1185">Reference proteome</keyword>
<gene>
    <name evidence="6" type="ORF">L1049_023058</name>
</gene>
<protein>
    <recommendedName>
        <fullName evidence="5">At3g05675-like ankyrin-like domain-containing protein</fullName>
    </recommendedName>
</protein>
<dbReference type="InterPro" id="IPR038920">
    <property type="entry name" value="At3g05675-like"/>
</dbReference>
<dbReference type="Proteomes" id="UP001415857">
    <property type="component" value="Unassembled WGS sequence"/>
</dbReference>
<evidence type="ECO:0000313" key="7">
    <source>
        <dbReference type="Proteomes" id="UP001415857"/>
    </source>
</evidence>
<evidence type="ECO:0000313" key="6">
    <source>
        <dbReference type="EMBL" id="KAK9275789.1"/>
    </source>
</evidence>
<comment type="caution">
    <text evidence="6">The sequence shown here is derived from an EMBL/GenBank/DDBJ whole genome shotgun (WGS) entry which is preliminary data.</text>
</comment>
<dbReference type="PANTHER" id="PTHR31060:SF31">
    <property type="entry name" value="BTB_POZ DOMAIN PROTEIN"/>
    <property type="match status" value="1"/>
</dbReference>
<feature type="domain" description="At3g05675-like ankyrin-like" evidence="5">
    <location>
        <begin position="206"/>
        <end position="392"/>
    </location>
</feature>
<name>A0AAP0RDZ1_LIQFO</name>
<dbReference type="InterPro" id="IPR058039">
    <property type="entry name" value="At3g05675-like_ankyrin"/>
</dbReference>
<dbReference type="Pfam" id="PF25553">
    <property type="entry name" value="BTB-POZ_ANK-like"/>
    <property type="match status" value="1"/>
</dbReference>
<sequence>MATELSTVEYGYKSRPSALMNSIFMSTVNTAAKTLVAMASTSRAEHTEKWKPVDHLRFMLMLMTWLTVWVLRVLMDHFPCFLTSSPTNLLGGFSFDLPLLPASSSSSALSASSSSVSALDLVLHDQFDGPSNEALGRALTQIFALLNEIPATSRKYQFAVAMADKIVDENARDGHVELLRINRVTLGSAFAPWPSRIIQAIPLGSFFVSCVSAIFHSVVNDGTSVLQRRQQLAVAQGESSGDIVAEKLAQELLWMTNKLKACGAVDEALMQWSFASGLASVSLTATPRVQGLFVKISAMLFGEVSDKNMEVPVQVKFRLLVLWLPLFCYAGNGFAYPVLTSYEKAELERAMDEVISSLPAIDQEVVLTNWLQDFTMSASDWPNLQVSYNRWCQSTRQLVT</sequence>
<proteinExistence type="predicted"/>
<evidence type="ECO:0000256" key="4">
    <source>
        <dbReference type="SAM" id="Phobius"/>
    </source>
</evidence>
<dbReference type="EMBL" id="JBBPBK010000011">
    <property type="protein sequence ID" value="KAK9275789.1"/>
    <property type="molecule type" value="Genomic_DNA"/>
</dbReference>
<reference evidence="6 7" key="1">
    <citation type="journal article" date="2024" name="Plant J.">
        <title>Genome sequences and population genomics reveal climatic adaptation and genomic divergence between two closely related sweetgum species.</title>
        <authorList>
            <person name="Xu W.Q."/>
            <person name="Ren C.Q."/>
            <person name="Zhang X.Y."/>
            <person name="Comes H.P."/>
            <person name="Liu X.H."/>
            <person name="Li Y.G."/>
            <person name="Kettle C.J."/>
            <person name="Jalonen R."/>
            <person name="Gaisberger H."/>
            <person name="Ma Y.Z."/>
            <person name="Qiu Y.X."/>
        </authorList>
    </citation>
    <scope>NUCLEOTIDE SEQUENCE [LARGE SCALE GENOMIC DNA]</scope>
    <source>
        <strain evidence="6">Hangzhou</strain>
    </source>
</reference>
<feature type="transmembrane region" description="Helical" evidence="4">
    <location>
        <begin position="58"/>
        <end position="75"/>
    </location>
</feature>
<dbReference type="AlphaFoldDB" id="A0AAP0RDZ1"/>
<comment type="function">
    <text evidence="1">May act as a substrate-specific adapter of an E3 ubiquitin-protein ligase complex (CUL3-RBX1-BTB) which mediates the ubiquitination and subsequent proteasomal degradation of target proteins.</text>
</comment>
<evidence type="ECO:0000256" key="1">
    <source>
        <dbReference type="ARBA" id="ARBA00002668"/>
    </source>
</evidence>
<keyword evidence="4" id="KW-0472">Membrane</keyword>
<evidence type="ECO:0000259" key="5">
    <source>
        <dbReference type="Pfam" id="PF25553"/>
    </source>
</evidence>
<dbReference type="PANTHER" id="PTHR31060">
    <property type="entry name" value="OSJNBA0011J08.25 PROTEIN-RELATED"/>
    <property type="match status" value="1"/>
</dbReference>
<keyword evidence="4" id="KW-1133">Transmembrane helix</keyword>
<comment type="pathway">
    <text evidence="2">Protein modification; protein ubiquitination.</text>
</comment>
<accession>A0AAP0RDZ1</accession>
<keyword evidence="3" id="KW-0833">Ubl conjugation pathway</keyword>
<keyword evidence="4" id="KW-0812">Transmembrane</keyword>
<organism evidence="6 7">
    <name type="scientific">Liquidambar formosana</name>
    <name type="common">Formosan gum</name>
    <dbReference type="NCBI Taxonomy" id="63359"/>
    <lineage>
        <taxon>Eukaryota</taxon>
        <taxon>Viridiplantae</taxon>
        <taxon>Streptophyta</taxon>
        <taxon>Embryophyta</taxon>
        <taxon>Tracheophyta</taxon>
        <taxon>Spermatophyta</taxon>
        <taxon>Magnoliopsida</taxon>
        <taxon>eudicotyledons</taxon>
        <taxon>Gunneridae</taxon>
        <taxon>Pentapetalae</taxon>
        <taxon>Saxifragales</taxon>
        <taxon>Altingiaceae</taxon>
        <taxon>Liquidambar</taxon>
    </lineage>
</organism>
<evidence type="ECO:0000256" key="3">
    <source>
        <dbReference type="ARBA" id="ARBA00022786"/>
    </source>
</evidence>